<reference evidence="2" key="1">
    <citation type="submission" date="2016-11" db="UniProtKB">
        <authorList>
            <consortium name="WormBaseParasite"/>
        </authorList>
    </citation>
    <scope>IDENTIFICATION</scope>
</reference>
<protein>
    <submittedName>
        <fullName evidence="2">Secreted protein</fullName>
    </submittedName>
</protein>
<organism evidence="1 2">
    <name type="scientific">Heterorhabditis bacteriophora</name>
    <name type="common">Entomopathogenic nematode worm</name>
    <dbReference type="NCBI Taxonomy" id="37862"/>
    <lineage>
        <taxon>Eukaryota</taxon>
        <taxon>Metazoa</taxon>
        <taxon>Ecdysozoa</taxon>
        <taxon>Nematoda</taxon>
        <taxon>Chromadorea</taxon>
        <taxon>Rhabditida</taxon>
        <taxon>Rhabditina</taxon>
        <taxon>Rhabditomorpha</taxon>
        <taxon>Strongyloidea</taxon>
        <taxon>Heterorhabditidae</taxon>
        <taxon>Heterorhabditis</taxon>
    </lineage>
</organism>
<evidence type="ECO:0000313" key="1">
    <source>
        <dbReference type="Proteomes" id="UP000095283"/>
    </source>
</evidence>
<name>A0A1I7WKH2_HETBA</name>
<proteinExistence type="predicted"/>
<dbReference type="Proteomes" id="UP000095283">
    <property type="component" value="Unplaced"/>
</dbReference>
<dbReference type="AlphaFoldDB" id="A0A1I7WKH2"/>
<evidence type="ECO:0000313" key="2">
    <source>
        <dbReference type="WBParaSite" id="Hba_05537"/>
    </source>
</evidence>
<dbReference type="WBParaSite" id="Hba_05537">
    <property type="protein sequence ID" value="Hba_05537"/>
    <property type="gene ID" value="Hba_05537"/>
</dbReference>
<sequence length="77" mass="8576">MLFLPRGTCWWRACLWCDNLKLGDNKTISEKPSTAKCLARRLAAYKGSAGVADPCVLHFYSETYKDALKGIADVQHA</sequence>
<accession>A0A1I7WKH2</accession>
<keyword evidence="1" id="KW-1185">Reference proteome</keyword>